<evidence type="ECO:0000313" key="5">
    <source>
        <dbReference type="EMBL" id="CAG7623080.1"/>
    </source>
</evidence>
<dbReference type="InterPro" id="IPR018062">
    <property type="entry name" value="HTH_AraC-typ_CS"/>
</dbReference>
<keyword evidence="2" id="KW-0238">DNA-binding</keyword>
<feature type="domain" description="HTH araC/xylS-type" evidence="4">
    <location>
        <begin position="191"/>
        <end position="289"/>
    </location>
</feature>
<dbReference type="Proteomes" id="UP000693672">
    <property type="component" value="Unassembled WGS sequence"/>
</dbReference>
<dbReference type="PANTHER" id="PTHR43280:SF28">
    <property type="entry name" value="HTH-TYPE TRANSCRIPTIONAL ACTIVATOR RHAS"/>
    <property type="match status" value="1"/>
</dbReference>
<evidence type="ECO:0000313" key="6">
    <source>
        <dbReference type="Proteomes" id="UP000693672"/>
    </source>
</evidence>
<reference evidence="5" key="1">
    <citation type="submission" date="2021-06" db="EMBL/GenBank/DDBJ databases">
        <authorList>
            <person name="Criscuolo A."/>
        </authorList>
    </citation>
    <scope>NUCLEOTIDE SEQUENCE</scope>
    <source>
        <strain evidence="5">CIP111600</strain>
    </source>
</reference>
<dbReference type="PROSITE" id="PS01124">
    <property type="entry name" value="HTH_ARAC_FAMILY_2"/>
    <property type="match status" value="1"/>
</dbReference>
<dbReference type="RefSeq" id="WP_218092263.1">
    <property type="nucleotide sequence ID" value="NZ_CAJVAS010000009.1"/>
</dbReference>
<sequence>MNIHDSEPFIDSMVNNDLKDLPFFIKHRWTDFHFRMNYHSHNGYELYIVHEGSGNFLTDSRIYPIDGVHVFLIGENEIHKPIIVQGQKYTRTVINFLPEFLQSSTKKKWLDMFDRARHPDKMHIRLNAKEHSYISAILSRMHEEYSTREYGFDQMLSVYLNRLLFEIYRLLHSGKEPDSKATSSSSNAIVENVINYLSEHYAEDVSLDELAKMFFITPYYLCHLFKKTTGDTISKFILYTRIHHAKRLLTHSDLTISDIAMKIGFNSSPYFGMVFKKHLEMTPKQFRTKYRQSSAKGFDFV</sequence>
<dbReference type="PROSITE" id="PS00041">
    <property type="entry name" value="HTH_ARAC_FAMILY_1"/>
    <property type="match status" value="1"/>
</dbReference>
<dbReference type="GO" id="GO:0043565">
    <property type="term" value="F:sequence-specific DNA binding"/>
    <property type="evidence" value="ECO:0007669"/>
    <property type="project" value="InterPro"/>
</dbReference>
<evidence type="ECO:0000259" key="4">
    <source>
        <dbReference type="PROSITE" id="PS01124"/>
    </source>
</evidence>
<dbReference type="Pfam" id="PF12833">
    <property type="entry name" value="HTH_18"/>
    <property type="match status" value="1"/>
</dbReference>
<keyword evidence="1" id="KW-0805">Transcription regulation</keyword>
<accession>A0A916NPR1</accession>
<dbReference type="EMBL" id="CAJVAS010000009">
    <property type="protein sequence ID" value="CAG7623080.1"/>
    <property type="molecule type" value="Genomic_DNA"/>
</dbReference>
<organism evidence="5 6">
    <name type="scientific">Paenibacillus solanacearum</name>
    <dbReference type="NCBI Taxonomy" id="2048548"/>
    <lineage>
        <taxon>Bacteria</taxon>
        <taxon>Bacillati</taxon>
        <taxon>Bacillota</taxon>
        <taxon>Bacilli</taxon>
        <taxon>Bacillales</taxon>
        <taxon>Paenibacillaceae</taxon>
        <taxon>Paenibacillus</taxon>
    </lineage>
</organism>
<evidence type="ECO:0000256" key="1">
    <source>
        <dbReference type="ARBA" id="ARBA00023015"/>
    </source>
</evidence>
<keyword evidence="3" id="KW-0804">Transcription</keyword>
<evidence type="ECO:0000256" key="2">
    <source>
        <dbReference type="ARBA" id="ARBA00023125"/>
    </source>
</evidence>
<dbReference type="InterPro" id="IPR018060">
    <property type="entry name" value="HTH_AraC"/>
</dbReference>
<dbReference type="AlphaFoldDB" id="A0A916NPR1"/>
<evidence type="ECO:0000256" key="3">
    <source>
        <dbReference type="ARBA" id="ARBA00023163"/>
    </source>
</evidence>
<keyword evidence="6" id="KW-1185">Reference proteome</keyword>
<gene>
    <name evidence="5" type="primary">rhaR_40</name>
    <name evidence="5" type="ORF">PAESOLCIP111_02478</name>
</gene>
<name>A0A916NPR1_9BACL</name>
<comment type="caution">
    <text evidence="5">The sequence shown here is derived from an EMBL/GenBank/DDBJ whole genome shotgun (WGS) entry which is preliminary data.</text>
</comment>
<dbReference type="InterPro" id="IPR003313">
    <property type="entry name" value="AraC-bd"/>
</dbReference>
<dbReference type="GO" id="GO:0003700">
    <property type="term" value="F:DNA-binding transcription factor activity"/>
    <property type="evidence" value="ECO:0007669"/>
    <property type="project" value="InterPro"/>
</dbReference>
<dbReference type="SMART" id="SM00342">
    <property type="entry name" value="HTH_ARAC"/>
    <property type="match status" value="1"/>
</dbReference>
<dbReference type="Pfam" id="PF02311">
    <property type="entry name" value="AraC_binding"/>
    <property type="match status" value="1"/>
</dbReference>
<dbReference type="PANTHER" id="PTHR43280">
    <property type="entry name" value="ARAC-FAMILY TRANSCRIPTIONAL REGULATOR"/>
    <property type="match status" value="1"/>
</dbReference>
<protein>
    <submittedName>
        <fullName evidence="5">HTH-type transcriptional activator RhaR</fullName>
    </submittedName>
</protein>
<proteinExistence type="predicted"/>